<dbReference type="Proteomes" id="UP000011083">
    <property type="component" value="Unassembled WGS sequence"/>
</dbReference>
<dbReference type="AlphaFoldDB" id="L8HHL7"/>
<proteinExistence type="predicted"/>
<dbReference type="Pfam" id="PF02580">
    <property type="entry name" value="Tyr_Deacylase"/>
    <property type="match status" value="1"/>
</dbReference>
<dbReference type="OMA" id="QQCLHAK"/>
<protein>
    <submittedName>
        <fullName evidence="5">Dtyrosyl-trna(Tyr) deacylase 2, putative</fullName>
    </submittedName>
</protein>
<keyword evidence="4" id="KW-0378">Hydrolase</keyword>
<evidence type="ECO:0000256" key="3">
    <source>
        <dbReference type="ARBA" id="ARBA00022490"/>
    </source>
</evidence>
<keyword evidence="3" id="KW-0963">Cytoplasm</keyword>
<dbReference type="EMBL" id="KB007836">
    <property type="protein sequence ID" value="ELR24193.1"/>
    <property type="molecule type" value="Genomic_DNA"/>
</dbReference>
<accession>L8HHL7</accession>
<dbReference type="PANTHER" id="PTHR10472:SF1">
    <property type="entry name" value="D-AMINOACYL-TRNA DEACYLASE 2"/>
    <property type="match status" value="1"/>
</dbReference>
<gene>
    <name evidence="5" type="ORF">ACA1_376670</name>
</gene>
<keyword evidence="6" id="KW-1185">Reference proteome</keyword>
<reference evidence="5 6" key="1">
    <citation type="journal article" date="2013" name="Genome Biol.">
        <title>Genome of Acanthamoeba castellanii highlights extensive lateral gene transfer and early evolution of tyrosine kinase signaling.</title>
        <authorList>
            <person name="Clarke M."/>
            <person name="Lohan A.J."/>
            <person name="Liu B."/>
            <person name="Lagkouvardos I."/>
            <person name="Roy S."/>
            <person name="Zafar N."/>
            <person name="Bertelli C."/>
            <person name="Schilde C."/>
            <person name="Kianianmomeni A."/>
            <person name="Burglin T.R."/>
            <person name="Frech C."/>
            <person name="Turcotte B."/>
            <person name="Kopec K.O."/>
            <person name="Synnott J.M."/>
            <person name="Choo C."/>
            <person name="Paponov I."/>
            <person name="Finkler A."/>
            <person name="Soon Heng Tan C."/>
            <person name="Hutchins A.P."/>
            <person name="Weinmeier T."/>
            <person name="Rattei T."/>
            <person name="Chu J.S."/>
            <person name="Gimenez G."/>
            <person name="Irimia M."/>
            <person name="Rigden D.J."/>
            <person name="Fitzpatrick D.A."/>
            <person name="Lorenzo-Morales J."/>
            <person name="Bateman A."/>
            <person name="Chiu C.H."/>
            <person name="Tang P."/>
            <person name="Hegemann P."/>
            <person name="Fromm H."/>
            <person name="Raoult D."/>
            <person name="Greub G."/>
            <person name="Miranda-Saavedra D."/>
            <person name="Chen N."/>
            <person name="Nash P."/>
            <person name="Ginger M.L."/>
            <person name="Horn M."/>
            <person name="Schaap P."/>
            <person name="Caler L."/>
            <person name="Loftus B."/>
        </authorList>
    </citation>
    <scope>NUCLEOTIDE SEQUENCE [LARGE SCALE GENOMIC DNA]</scope>
    <source>
        <strain evidence="5 6">Neff</strain>
    </source>
</reference>
<evidence type="ECO:0000313" key="6">
    <source>
        <dbReference type="Proteomes" id="UP000011083"/>
    </source>
</evidence>
<evidence type="ECO:0000313" key="5">
    <source>
        <dbReference type="EMBL" id="ELR24193.1"/>
    </source>
</evidence>
<dbReference type="InterPro" id="IPR023509">
    <property type="entry name" value="DTD-like_sf"/>
</dbReference>
<dbReference type="InterPro" id="IPR003732">
    <property type="entry name" value="Daa-tRNA_deacyls_DTD"/>
</dbReference>
<dbReference type="RefSeq" id="XP_004353721.1">
    <property type="nucleotide sequence ID" value="XM_004353669.1"/>
</dbReference>
<dbReference type="STRING" id="1257118.L8HHL7"/>
<dbReference type="OrthoDB" id="275783at2759"/>
<dbReference type="VEuPathDB" id="AmoebaDB:ACA1_376670"/>
<evidence type="ECO:0000256" key="2">
    <source>
        <dbReference type="ARBA" id="ARBA00011738"/>
    </source>
</evidence>
<dbReference type="SUPFAM" id="SSF69500">
    <property type="entry name" value="DTD-like"/>
    <property type="match status" value="1"/>
</dbReference>
<dbReference type="KEGG" id="acan:ACA1_376670"/>
<dbReference type="GO" id="GO:0005737">
    <property type="term" value="C:cytoplasm"/>
    <property type="evidence" value="ECO:0007669"/>
    <property type="project" value="UniProtKB-SubCell"/>
</dbReference>
<dbReference type="Gene3D" id="3.50.80.10">
    <property type="entry name" value="D-tyrosyl-tRNA(Tyr) deacylase"/>
    <property type="match status" value="1"/>
</dbReference>
<evidence type="ECO:0000256" key="1">
    <source>
        <dbReference type="ARBA" id="ARBA00004496"/>
    </source>
</evidence>
<name>L8HHL7_ACACF</name>
<dbReference type="PANTHER" id="PTHR10472">
    <property type="entry name" value="D-TYROSYL-TRNA TYR DEACYLASE"/>
    <property type="match status" value="1"/>
</dbReference>
<comment type="subcellular location">
    <subcellularLocation>
        <location evidence="1">Cytoplasm</location>
    </subcellularLocation>
</comment>
<dbReference type="GO" id="GO:0051500">
    <property type="term" value="F:D-tyrosyl-tRNA(Tyr) deacylase activity"/>
    <property type="evidence" value="ECO:0007669"/>
    <property type="project" value="TreeGrafter"/>
</dbReference>
<organism evidence="5 6">
    <name type="scientific">Acanthamoeba castellanii (strain ATCC 30010 / Neff)</name>
    <dbReference type="NCBI Taxonomy" id="1257118"/>
    <lineage>
        <taxon>Eukaryota</taxon>
        <taxon>Amoebozoa</taxon>
        <taxon>Discosea</taxon>
        <taxon>Longamoebia</taxon>
        <taxon>Centramoebida</taxon>
        <taxon>Acanthamoebidae</taxon>
        <taxon>Acanthamoeba</taxon>
    </lineage>
</organism>
<comment type="subunit">
    <text evidence="2">Homodimer.</text>
</comment>
<evidence type="ECO:0000256" key="4">
    <source>
        <dbReference type="ARBA" id="ARBA00022801"/>
    </source>
</evidence>
<sequence length="164" mass="17832">MEDGLHEGASLRVVVQRIRRARLMLSEEKDGWAEVDRGLVYLVCFVRTTAGTPPLDLRRAAKSLLMAKIDTNAEGRPASVLDMGGDVLVVPQASLSGKLKGNTPQYHAQVAKEKGLDLYTAFITILNEEAVAAGKVITIKAGVYGNRQALSTESDGPYTHMFEF</sequence>
<dbReference type="GeneID" id="14925203"/>